<evidence type="ECO:0000256" key="1">
    <source>
        <dbReference type="SAM" id="Phobius"/>
    </source>
</evidence>
<sequence length="268" mass="28271">MTADQRPELYYVIKAGELVALNYLDGGHPSPVSAEWIDRGTDRHLSATRLDQFFRTYHQDVDTPSVLKLREAAGLRVGFESREDRHAFASAIHEASIRAKAEAARLVTAIHPSMEEAEQAVDALVKRGVPVEAIALLWQANAVMGGEGTPAQGYSRSRVLARVSAGGVAGAAMGFAMLTIPGVGPVAVAGAVIASAYSSVATACGVIGATGAAMATMLSDQDVESVAANHRETQLKRGRIFMTVDAEKSGKSREEITALLEQNGALDV</sequence>
<dbReference type="RefSeq" id="WP_176265852.1">
    <property type="nucleotide sequence ID" value="NZ_JABWGV010000001.1"/>
</dbReference>
<accession>A0A850GVI6</accession>
<keyword evidence="1" id="KW-0472">Membrane</keyword>
<evidence type="ECO:0000313" key="2">
    <source>
        <dbReference type="EMBL" id="NVD43524.1"/>
    </source>
</evidence>
<gene>
    <name evidence="2" type="ORF">HUV48_00645</name>
</gene>
<keyword evidence="1" id="KW-0812">Transmembrane</keyword>
<keyword evidence="1" id="KW-1133">Transmembrane helix</keyword>
<dbReference type="AlphaFoldDB" id="A0A850GVI6"/>
<dbReference type="Pfam" id="PF11821">
    <property type="entry name" value="ActD"/>
    <property type="match status" value="1"/>
</dbReference>
<keyword evidence="3" id="KW-1185">Reference proteome</keyword>
<evidence type="ECO:0000313" key="3">
    <source>
        <dbReference type="Proteomes" id="UP000561438"/>
    </source>
</evidence>
<protein>
    <submittedName>
        <fullName evidence="2">DUF3341 domain-containing protein</fullName>
    </submittedName>
</protein>
<name>A0A850GVI6_9SPHN</name>
<feature type="transmembrane region" description="Helical" evidence="1">
    <location>
        <begin position="159"/>
        <end position="180"/>
    </location>
</feature>
<proteinExistence type="predicted"/>
<organism evidence="2 3">
    <name type="scientific">Qipengyuania atrilutea</name>
    <dbReference type="NCBI Taxonomy" id="2744473"/>
    <lineage>
        <taxon>Bacteria</taxon>
        <taxon>Pseudomonadati</taxon>
        <taxon>Pseudomonadota</taxon>
        <taxon>Alphaproteobacteria</taxon>
        <taxon>Sphingomonadales</taxon>
        <taxon>Erythrobacteraceae</taxon>
        <taxon>Qipengyuania</taxon>
    </lineage>
</organism>
<dbReference type="Proteomes" id="UP000561438">
    <property type="component" value="Unassembled WGS sequence"/>
</dbReference>
<dbReference type="EMBL" id="JABWGV010000001">
    <property type="protein sequence ID" value="NVD43524.1"/>
    <property type="molecule type" value="Genomic_DNA"/>
</dbReference>
<feature type="transmembrane region" description="Helical" evidence="1">
    <location>
        <begin position="186"/>
        <end position="209"/>
    </location>
</feature>
<dbReference type="InterPro" id="IPR021776">
    <property type="entry name" value="ActD"/>
</dbReference>
<reference evidence="2 3" key="1">
    <citation type="submission" date="2020-06" db="EMBL/GenBank/DDBJ databases">
        <title>Altererythrobacter sp. HHU K3-1.</title>
        <authorList>
            <person name="Zhang D."/>
            <person name="Xue H."/>
        </authorList>
    </citation>
    <scope>NUCLEOTIDE SEQUENCE [LARGE SCALE GENOMIC DNA]</scope>
    <source>
        <strain evidence="2 3">HHU K3-1</strain>
    </source>
</reference>
<comment type="caution">
    <text evidence="2">The sequence shown here is derived from an EMBL/GenBank/DDBJ whole genome shotgun (WGS) entry which is preliminary data.</text>
</comment>